<evidence type="ECO:0000256" key="8">
    <source>
        <dbReference type="ARBA" id="ARBA00023163"/>
    </source>
</evidence>
<evidence type="ECO:0000256" key="2">
    <source>
        <dbReference type="ARBA" id="ARBA00007871"/>
    </source>
</evidence>
<dbReference type="Gene3D" id="1.10.60.10">
    <property type="entry name" value="Iron dependent repressor, metal binding and dimerisation domain"/>
    <property type="match status" value="1"/>
</dbReference>
<evidence type="ECO:0000313" key="11">
    <source>
        <dbReference type="EMBL" id="RAN92052.1"/>
    </source>
</evidence>
<evidence type="ECO:0000256" key="9">
    <source>
        <dbReference type="SAM" id="MobiDB-lite"/>
    </source>
</evidence>
<dbReference type="RefSeq" id="WP_091400569.1">
    <property type="nucleotide sequence ID" value="NZ_CP192017.1"/>
</dbReference>
<evidence type="ECO:0000313" key="13">
    <source>
        <dbReference type="Proteomes" id="UP000198864"/>
    </source>
</evidence>
<dbReference type="InterPro" id="IPR036388">
    <property type="entry name" value="WH-like_DNA-bd_sf"/>
</dbReference>
<protein>
    <submittedName>
        <fullName evidence="11">Diphtheria toxin repressor</fullName>
    </submittedName>
    <submittedName>
        <fullName evidence="12">Iron (Metal) dependent repressor, DtxR family</fullName>
    </submittedName>
</protein>
<dbReference type="InterPro" id="IPR038157">
    <property type="entry name" value="FeoA_core_dom"/>
</dbReference>
<dbReference type="GO" id="GO:0046983">
    <property type="term" value="F:protein dimerization activity"/>
    <property type="evidence" value="ECO:0007669"/>
    <property type="project" value="InterPro"/>
</dbReference>
<dbReference type="Proteomes" id="UP000198864">
    <property type="component" value="Unassembled WGS sequence"/>
</dbReference>
<evidence type="ECO:0000256" key="3">
    <source>
        <dbReference type="ARBA" id="ARBA00011738"/>
    </source>
</evidence>
<dbReference type="FunFam" id="1.10.60.10:FF:000001">
    <property type="entry name" value="Iron dependent repressor"/>
    <property type="match status" value="1"/>
</dbReference>
<sequence>MKSHDLVDTTEMYLRTILELEEEGVPPLRARIAERLQQSGPTVSQTVARMERDGLLTVEGDRHLTLTALGRGSAVSVMRKHRLAELLLVNVIGMPYEEAHEEACRWEHVMSDAVEKRVYDLLNRPTRSPYGNPIPGLQELGSPAAETTEAAEGERNLAFPGLSGSVVVRRICESVQKDADVLRQLHAAGVDPGATVTVAQERDGVSIDRSGDRVRLPREVASRVFVAAN</sequence>
<dbReference type="PANTHER" id="PTHR33238:SF10">
    <property type="entry name" value="IRON-DEPENDENT REPRESSOR IDER"/>
    <property type="match status" value="1"/>
</dbReference>
<keyword evidence="5" id="KW-0408">Iron</keyword>
<feature type="domain" description="HTH dtxR-type" evidence="10">
    <location>
        <begin position="6"/>
        <end position="67"/>
    </location>
</feature>
<dbReference type="PROSITE" id="PS50944">
    <property type="entry name" value="HTH_DTXR"/>
    <property type="match status" value="1"/>
</dbReference>
<name>A0A1C4X7I6_9ACTN</name>
<dbReference type="AlphaFoldDB" id="A0A1C4X7I6"/>
<dbReference type="InterPro" id="IPR007167">
    <property type="entry name" value="Fe-transptr_FeoA-like"/>
</dbReference>
<dbReference type="SMART" id="SM00529">
    <property type="entry name" value="HTH_DTXR"/>
    <property type="match status" value="1"/>
</dbReference>
<comment type="subcellular location">
    <subcellularLocation>
        <location evidence="1">Cytoplasm</location>
    </subcellularLocation>
</comment>
<dbReference type="SUPFAM" id="SSF46785">
    <property type="entry name" value="Winged helix' DNA-binding domain"/>
    <property type="match status" value="1"/>
</dbReference>
<evidence type="ECO:0000256" key="5">
    <source>
        <dbReference type="ARBA" id="ARBA00023004"/>
    </source>
</evidence>
<reference evidence="12 13" key="1">
    <citation type="submission" date="2016-06" db="EMBL/GenBank/DDBJ databases">
        <authorList>
            <person name="Kjaerup R.B."/>
            <person name="Dalgaard T.S."/>
            <person name="Juul-Madsen H.R."/>
        </authorList>
    </citation>
    <scope>NUCLEOTIDE SEQUENCE [LARGE SCALE GENOMIC DNA]</scope>
    <source>
        <strain evidence="12 13">DSM 44871</strain>
    </source>
</reference>
<dbReference type="GO" id="GO:0003677">
    <property type="term" value="F:DNA binding"/>
    <property type="evidence" value="ECO:0007669"/>
    <property type="project" value="UniProtKB-KW"/>
</dbReference>
<evidence type="ECO:0000259" key="10">
    <source>
        <dbReference type="PROSITE" id="PS50944"/>
    </source>
</evidence>
<dbReference type="Pfam" id="PF04023">
    <property type="entry name" value="FeoA"/>
    <property type="match status" value="1"/>
</dbReference>
<dbReference type="SMART" id="SM00899">
    <property type="entry name" value="FeoA"/>
    <property type="match status" value="1"/>
</dbReference>
<evidence type="ECO:0000256" key="1">
    <source>
        <dbReference type="ARBA" id="ARBA00004496"/>
    </source>
</evidence>
<organism evidence="12 13">
    <name type="scientific">Micromonospora saelicesensis</name>
    <dbReference type="NCBI Taxonomy" id="285676"/>
    <lineage>
        <taxon>Bacteria</taxon>
        <taxon>Bacillati</taxon>
        <taxon>Actinomycetota</taxon>
        <taxon>Actinomycetes</taxon>
        <taxon>Micromonosporales</taxon>
        <taxon>Micromonosporaceae</taxon>
        <taxon>Micromonospora</taxon>
    </lineage>
</organism>
<dbReference type="GO" id="GO:0046914">
    <property type="term" value="F:transition metal ion binding"/>
    <property type="evidence" value="ECO:0007669"/>
    <property type="project" value="InterPro"/>
</dbReference>
<dbReference type="STRING" id="285676.GA0070561_3156"/>
<dbReference type="InterPro" id="IPR036421">
    <property type="entry name" value="Fe_dep_repressor_sf"/>
</dbReference>
<comment type="similarity">
    <text evidence="2">Belongs to the DtxR/MntR family.</text>
</comment>
<dbReference type="Proteomes" id="UP000249334">
    <property type="component" value="Unassembled WGS sequence"/>
</dbReference>
<dbReference type="InterPro" id="IPR001367">
    <property type="entry name" value="Fe_dep_repressor"/>
</dbReference>
<proteinExistence type="inferred from homology"/>
<feature type="region of interest" description="Disordered" evidence="9">
    <location>
        <begin position="130"/>
        <end position="149"/>
    </location>
</feature>
<keyword evidence="8" id="KW-0804">Transcription</keyword>
<dbReference type="Pfam" id="PF01325">
    <property type="entry name" value="Fe_dep_repress"/>
    <property type="match status" value="1"/>
</dbReference>
<comment type="subunit">
    <text evidence="3">Homodimer.</text>
</comment>
<keyword evidence="7" id="KW-0238">DNA-binding</keyword>
<keyword evidence="14" id="KW-1185">Reference proteome</keyword>
<evidence type="ECO:0000256" key="4">
    <source>
        <dbReference type="ARBA" id="ARBA00022490"/>
    </source>
</evidence>
<dbReference type="InterPro" id="IPR008988">
    <property type="entry name" value="Transcriptional_repressor_C"/>
</dbReference>
<dbReference type="InterPro" id="IPR036390">
    <property type="entry name" value="WH_DNA-bd_sf"/>
</dbReference>
<dbReference type="InterPro" id="IPR022689">
    <property type="entry name" value="Iron_dep_repressor"/>
</dbReference>
<dbReference type="Gene3D" id="2.30.30.90">
    <property type="match status" value="1"/>
</dbReference>
<accession>A0A1C4X7I6</accession>
<keyword evidence="4" id="KW-0963">Cytoplasm</keyword>
<keyword evidence="6" id="KW-0805">Transcription regulation</keyword>
<dbReference type="EMBL" id="PXXW01000073">
    <property type="protein sequence ID" value="RAN92052.1"/>
    <property type="molecule type" value="Genomic_DNA"/>
</dbReference>
<dbReference type="Pfam" id="PF02742">
    <property type="entry name" value="Fe_dep_repr_C"/>
    <property type="match status" value="1"/>
</dbReference>
<dbReference type="SUPFAM" id="SSF47979">
    <property type="entry name" value="Iron-dependent repressor protein, dimerization domain"/>
    <property type="match status" value="1"/>
</dbReference>
<evidence type="ECO:0000256" key="6">
    <source>
        <dbReference type="ARBA" id="ARBA00023015"/>
    </source>
</evidence>
<dbReference type="GO" id="GO:0005737">
    <property type="term" value="C:cytoplasm"/>
    <property type="evidence" value="ECO:0007669"/>
    <property type="project" value="UniProtKB-SubCell"/>
</dbReference>
<gene>
    <name evidence="12" type="ORF">GA0070561_3156</name>
    <name evidence="11" type="ORF">GAR05_06407</name>
</gene>
<dbReference type="Gene3D" id="1.10.10.10">
    <property type="entry name" value="Winged helix-like DNA-binding domain superfamily/Winged helix DNA-binding domain"/>
    <property type="match status" value="1"/>
</dbReference>
<dbReference type="InterPro" id="IPR022687">
    <property type="entry name" value="HTH_DTXR"/>
</dbReference>
<dbReference type="GO" id="GO:0003700">
    <property type="term" value="F:DNA-binding transcription factor activity"/>
    <property type="evidence" value="ECO:0007669"/>
    <property type="project" value="InterPro"/>
</dbReference>
<evidence type="ECO:0000256" key="7">
    <source>
        <dbReference type="ARBA" id="ARBA00023125"/>
    </source>
</evidence>
<evidence type="ECO:0000313" key="14">
    <source>
        <dbReference type="Proteomes" id="UP000249334"/>
    </source>
</evidence>
<dbReference type="InterPro" id="IPR050536">
    <property type="entry name" value="DtxR_MntR_Metal-Reg"/>
</dbReference>
<reference evidence="11 14" key="2">
    <citation type="submission" date="2018-03" db="EMBL/GenBank/DDBJ databases">
        <title>Genomic framework for the identification of Micromonospora saelicesensis and Micromonospora noduli.</title>
        <authorList>
            <person name="Riesco R."/>
            <person name="Trujillo M.E."/>
        </authorList>
    </citation>
    <scope>NUCLEOTIDE SEQUENCE [LARGE SCALE GENOMIC DNA]</scope>
    <source>
        <strain evidence="11 14">GAR05</strain>
    </source>
</reference>
<dbReference type="SUPFAM" id="SSF50037">
    <property type="entry name" value="C-terminal domain of transcriptional repressors"/>
    <property type="match status" value="1"/>
</dbReference>
<evidence type="ECO:0000313" key="12">
    <source>
        <dbReference type="EMBL" id="SCF04151.1"/>
    </source>
</evidence>
<dbReference type="GO" id="GO:0045892">
    <property type="term" value="P:negative regulation of DNA-templated transcription"/>
    <property type="evidence" value="ECO:0007669"/>
    <property type="project" value="TreeGrafter"/>
</dbReference>
<dbReference type="EMBL" id="FMCR01000003">
    <property type="protein sequence ID" value="SCF04151.1"/>
    <property type="molecule type" value="Genomic_DNA"/>
</dbReference>
<dbReference type="PANTHER" id="PTHR33238">
    <property type="entry name" value="IRON (METAL) DEPENDENT REPRESSOR, DTXR FAMILY"/>
    <property type="match status" value="1"/>
</dbReference>